<reference evidence="9 10" key="1">
    <citation type="submission" date="2023-04" db="EMBL/GenBank/DDBJ databases">
        <authorList>
            <person name="Hsu D."/>
        </authorList>
    </citation>
    <scope>NUCLEOTIDE SEQUENCE [LARGE SCALE GENOMIC DNA]</scope>
    <source>
        <strain evidence="9 10">MK1</strain>
    </source>
</reference>
<feature type="transmembrane region" description="Helical" evidence="7">
    <location>
        <begin position="213"/>
        <end position="232"/>
    </location>
</feature>
<dbReference type="InterPro" id="IPR035906">
    <property type="entry name" value="MetI-like_sf"/>
</dbReference>
<gene>
    <name evidence="9" type="ORF">MFMK1_001244</name>
</gene>
<dbReference type="Proteomes" id="UP001329915">
    <property type="component" value="Chromosome"/>
</dbReference>
<evidence type="ECO:0000313" key="10">
    <source>
        <dbReference type="Proteomes" id="UP001329915"/>
    </source>
</evidence>
<dbReference type="RefSeq" id="WP_366924280.1">
    <property type="nucleotide sequence ID" value="NZ_CP121694.1"/>
</dbReference>
<feature type="domain" description="ABC transmembrane type-1" evidence="8">
    <location>
        <begin position="69"/>
        <end position="262"/>
    </location>
</feature>
<evidence type="ECO:0000256" key="3">
    <source>
        <dbReference type="ARBA" id="ARBA00022475"/>
    </source>
</evidence>
<evidence type="ECO:0000256" key="5">
    <source>
        <dbReference type="ARBA" id="ARBA00022989"/>
    </source>
</evidence>
<feature type="transmembrane region" description="Helical" evidence="7">
    <location>
        <begin position="189"/>
        <end position="207"/>
    </location>
</feature>
<dbReference type="KEGG" id="dbc:MFMK1_001244"/>
<evidence type="ECO:0000256" key="2">
    <source>
        <dbReference type="ARBA" id="ARBA00022448"/>
    </source>
</evidence>
<feature type="transmembrane region" description="Helical" evidence="7">
    <location>
        <begin position="131"/>
        <end position="154"/>
    </location>
</feature>
<sequence>MKISIMLGLTLIISSWTYIFTAEGAHLSLIFSSTTGQQLKEFITQLIGSGAPDNAFLSAESRQQAIFLSFQTLKMSIMAIGLAAVGMLLTVVPAAHNVADGTLSLSRSVYGRVMFFIIRASYIFSRAIPELIWAMLIIFLFRPGIIPGAIALAIHNFGILGKLCAEVIEDLDERPIRSLRNSGAGSAQVLFYGILPTVAPKFITYLLYRWEVIIRTSIIVGFVGAGGLGRQFRLSMSWFHYTEVALLLTCYAVLVLFVDLLAGFLRKVVQEA</sequence>
<dbReference type="PANTHER" id="PTHR30043:SF1">
    <property type="entry name" value="ABC TRANSPORT SYSTEM PERMEASE PROTEIN P69"/>
    <property type="match status" value="1"/>
</dbReference>
<keyword evidence="2 7" id="KW-0813">Transport</keyword>
<keyword evidence="10" id="KW-1185">Reference proteome</keyword>
<dbReference type="SUPFAM" id="SSF161098">
    <property type="entry name" value="MetI-like"/>
    <property type="match status" value="1"/>
</dbReference>
<keyword evidence="6 7" id="KW-0472">Membrane</keyword>
<dbReference type="Gene3D" id="1.10.3720.10">
    <property type="entry name" value="MetI-like"/>
    <property type="match status" value="1"/>
</dbReference>
<keyword evidence="4 7" id="KW-0812">Transmembrane</keyword>
<dbReference type="CDD" id="cd06261">
    <property type="entry name" value="TM_PBP2"/>
    <property type="match status" value="1"/>
</dbReference>
<feature type="transmembrane region" description="Helical" evidence="7">
    <location>
        <begin position="77"/>
        <end position="97"/>
    </location>
</feature>
<evidence type="ECO:0000256" key="4">
    <source>
        <dbReference type="ARBA" id="ARBA00022692"/>
    </source>
</evidence>
<protein>
    <submittedName>
        <fullName evidence="9">ABC transporter permease subunit</fullName>
    </submittedName>
</protein>
<keyword evidence="5 7" id="KW-1133">Transmembrane helix</keyword>
<comment type="similarity">
    <text evidence="7">Belongs to the binding-protein-dependent transport system permease family.</text>
</comment>
<feature type="transmembrane region" description="Helical" evidence="7">
    <location>
        <begin position="244"/>
        <end position="265"/>
    </location>
</feature>
<dbReference type="Pfam" id="PF00528">
    <property type="entry name" value="BPD_transp_1"/>
    <property type="match status" value="1"/>
</dbReference>
<evidence type="ECO:0000313" key="9">
    <source>
        <dbReference type="EMBL" id="WRO21436.1"/>
    </source>
</evidence>
<proteinExistence type="inferred from homology"/>
<dbReference type="PROSITE" id="PS50928">
    <property type="entry name" value="ABC_TM1"/>
    <property type="match status" value="1"/>
</dbReference>
<dbReference type="InterPro" id="IPR000515">
    <property type="entry name" value="MetI-like"/>
</dbReference>
<comment type="subcellular location">
    <subcellularLocation>
        <location evidence="1 7">Cell membrane</location>
        <topology evidence="1 7">Multi-pass membrane protein</topology>
    </subcellularLocation>
</comment>
<keyword evidence="3" id="KW-1003">Cell membrane</keyword>
<dbReference type="AlphaFoldDB" id="A0AAU0UMJ3"/>
<evidence type="ECO:0000256" key="1">
    <source>
        <dbReference type="ARBA" id="ARBA00004651"/>
    </source>
</evidence>
<organism evidence="9 10">
    <name type="scientific">Metallumcola ferriviriculae</name>
    <dbReference type="NCBI Taxonomy" id="3039180"/>
    <lineage>
        <taxon>Bacteria</taxon>
        <taxon>Bacillati</taxon>
        <taxon>Bacillota</taxon>
        <taxon>Clostridia</taxon>
        <taxon>Neomoorellales</taxon>
        <taxon>Desulfitibacteraceae</taxon>
        <taxon>Metallumcola</taxon>
    </lineage>
</organism>
<dbReference type="GO" id="GO:0005886">
    <property type="term" value="C:plasma membrane"/>
    <property type="evidence" value="ECO:0007669"/>
    <property type="project" value="UniProtKB-SubCell"/>
</dbReference>
<evidence type="ECO:0000256" key="6">
    <source>
        <dbReference type="ARBA" id="ARBA00023136"/>
    </source>
</evidence>
<dbReference type="GO" id="GO:0055085">
    <property type="term" value="P:transmembrane transport"/>
    <property type="evidence" value="ECO:0007669"/>
    <property type="project" value="InterPro"/>
</dbReference>
<dbReference type="EMBL" id="CP121694">
    <property type="protein sequence ID" value="WRO21436.1"/>
    <property type="molecule type" value="Genomic_DNA"/>
</dbReference>
<name>A0AAU0UMJ3_9FIRM</name>
<evidence type="ECO:0000256" key="7">
    <source>
        <dbReference type="RuleBase" id="RU363032"/>
    </source>
</evidence>
<dbReference type="PANTHER" id="PTHR30043">
    <property type="entry name" value="PHOSPHONATES TRANSPORT SYSTEM PERMEASE PROTEIN"/>
    <property type="match status" value="1"/>
</dbReference>
<evidence type="ECO:0000259" key="8">
    <source>
        <dbReference type="PROSITE" id="PS50928"/>
    </source>
</evidence>
<accession>A0AAU0UMJ3</accession>